<dbReference type="InterPro" id="IPR002187">
    <property type="entry name" value="N-reg_PII"/>
</dbReference>
<dbReference type="SUPFAM" id="SSF54913">
    <property type="entry name" value="GlnB-like"/>
    <property type="match status" value="1"/>
</dbReference>
<dbReference type="GO" id="GO:0006808">
    <property type="term" value="P:regulation of nitrogen utilization"/>
    <property type="evidence" value="ECO:0007669"/>
    <property type="project" value="InterPro"/>
</dbReference>
<dbReference type="InterPro" id="IPR017918">
    <property type="entry name" value="N-reg_PII_CS"/>
</dbReference>
<dbReference type="PANTHER" id="PTHR30115">
    <property type="entry name" value="NITROGEN REGULATORY PROTEIN P-II"/>
    <property type="match status" value="1"/>
</dbReference>
<dbReference type="Gene3D" id="3.30.70.120">
    <property type="match status" value="1"/>
</dbReference>
<comment type="similarity">
    <text evidence="1">Belongs to the P(II) protein family.</text>
</comment>
<evidence type="ECO:0000313" key="2">
    <source>
        <dbReference type="EMBL" id="MDA0162795.1"/>
    </source>
</evidence>
<dbReference type="AlphaFoldDB" id="A0A9X3S116"/>
<dbReference type="GO" id="GO:0030234">
    <property type="term" value="F:enzyme regulator activity"/>
    <property type="evidence" value="ECO:0007669"/>
    <property type="project" value="InterPro"/>
</dbReference>
<dbReference type="EMBL" id="JAPDOD010000020">
    <property type="protein sequence ID" value="MDA0162795.1"/>
    <property type="molecule type" value="Genomic_DNA"/>
</dbReference>
<evidence type="ECO:0000256" key="1">
    <source>
        <dbReference type="RuleBase" id="RU003936"/>
    </source>
</evidence>
<proteinExistence type="inferred from homology"/>
<dbReference type="RefSeq" id="WP_270042031.1">
    <property type="nucleotide sequence ID" value="NZ_JAPDOD010000020.1"/>
</dbReference>
<accession>A0A9X3S116</accession>
<dbReference type="PROSITE" id="PS51343">
    <property type="entry name" value="PII_GLNB_DOM"/>
    <property type="match status" value="1"/>
</dbReference>
<dbReference type="GO" id="GO:0005829">
    <property type="term" value="C:cytosol"/>
    <property type="evidence" value="ECO:0007669"/>
    <property type="project" value="TreeGrafter"/>
</dbReference>
<protein>
    <submittedName>
        <fullName evidence="2">P-II family nitrogen regulator</fullName>
    </submittedName>
</protein>
<gene>
    <name evidence="2" type="ORF">OM076_21155</name>
</gene>
<dbReference type="InterPro" id="IPR015867">
    <property type="entry name" value="N-reg_PII/ATP_PRibTrfase_C"/>
</dbReference>
<dbReference type="PROSITE" id="PS00638">
    <property type="entry name" value="PII_GLNB_CTER"/>
    <property type="match status" value="1"/>
</dbReference>
<reference evidence="2" key="1">
    <citation type="submission" date="2022-10" db="EMBL/GenBank/DDBJ databases">
        <title>The WGS of Solirubrobacter ginsenosidimutans DSM 21036.</title>
        <authorList>
            <person name="Jiang Z."/>
        </authorList>
    </citation>
    <scope>NUCLEOTIDE SEQUENCE</scope>
    <source>
        <strain evidence="2">DSM 21036</strain>
    </source>
</reference>
<dbReference type="SMART" id="SM00938">
    <property type="entry name" value="P-II"/>
    <property type="match status" value="1"/>
</dbReference>
<evidence type="ECO:0000313" key="3">
    <source>
        <dbReference type="Proteomes" id="UP001149140"/>
    </source>
</evidence>
<dbReference type="GO" id="GO:0005524">
    <property type="term" value="F:ATP binding"/>
    <property type="evidence" value="ECO:0007669"/>
    <property type="project" value="TreeGrafter"/>
</dbReference>
<name>A0A9X3S116_9ACTN</name>
<organism evidence="2 3">
    <name type="scientific">Solirubrobacter ginsenosidimutans</name>
    <dbReference type="NCBI Taxonomy" id="490573"/>
    <lineage>
        <taxon>Bacteria</taxon>
        <taxon>Bacillati</taxon>
        <taxon>Actinomycetota</taxon>
        <taxon>Thermoleophilia</taxon>
        <taxon>Solirubrobacterales</taxon>
        <taxon>Solirubrobacteraceae</taxon>
        <taxon>Solirubrobacter</taxon>
    </lineage>
</organism>
<keyword evidence="3" id="KW-1185">Reference proteome</keyword>
<sequence>MKKIEAFIRHEAFEPIRMELLELGFPSLSISEVKGSGRQKGITERYRGAELTNWLRPKVKIECVVASGDVQTVVDAILKHARTGSIGDGKVFVLPVEEAYRIRTGESGEETLQAHPGVAAQAAS</sequence>
<dbReference type="PRINTS" id="PR00340">
    <property type="entry name" value="PIIGLNB"/>
</dbReference>
<comment type="caution">
    <text evidence="2">The sequence shown here is derived from an EMBL/GenBank/DDBJ whole genome shotgun (WGS) entry which is preliminary data.</text>
</comment>
<dbReference type="Proteomes" id="UP001149140">
    <property type="component" value="Unassembled WGS sequence"/>
</dbReference>
<dbReference type="InterPro" id="IPR011322">
    <property type="entry name" value="N-reg_PII-like_a/b"/>
</dbReference>
<dbReference type="PANTHER" id="PTHR30115:SF11">
    <property type="entry name" value="NITROGEN REGULATORY PROTEIN P-II HOMOLOG"/>
    <property type="match status" value="1"/>
</dbReference>
<dbReference type="Pfam" id="PF00543">
    <property type="entry name" value="P-II"/>
    <property type="match status" value="1"/>
</dbReference>